<dbReference type="InterPro" id="IPR000792">
    <property type="entry name" value="Tscrpt_reg_LuxR_C"/>
</dbReference>
<dbReference type="Pfam" id="PF00196">
    <property type="entry name" value="GerE"/>
    <property type="match status" value="1"/>
</dbReference>
<name>A0A841F648_9ACTN</name>
<dbReference type="AlphaFoldDB" id="A0A841F648"/>
<evidence type="ECO:0000313" key="2">
    <source>
        <dbReference type="EMBL" id="MBB6032401.1"/>
    </source>
</evidence>
<evidence type="ECO:0000259" key="1">
    <source>
        <dbReference type="PROSITE" id="PS50043"/>
    </source>
</evidence>
<comment type="caution">
    <text evidence="2">The sequence shown here is derived from an EMBL/GenBank/DDBJ whole genome shotgun (WGS) entry which is preliminary data.</text>
</comment>
<protein>
    <submittedName>
        <fullName evidence="2">DNA-binding CsgD family transcriptional regulator</fullName>
    </submittedName>
</protein>
<dbReference type="InterPro" id="IPR016032">
    <property type="entry name" value="Sig_transdc_resp-reg_C-effctor"/>
</dbReference>
<dbReference type="EMBL" id="JACHGT010000001">
    <property type="protein sequence ID" value="MBB6032401.1"/>
    <property type="molecule type" value="Genomic_DNA"/>
</dbReference>
<dbReference type="GO" id="GO:0003677">
    <property type="term" value="F:DNA binding"/>
    <property type="evidence" value="ECO:0007669"/>
    <property type="project" value="UniProtKB-KW"/>
</dbReference>
<accession>A0A841F648</accession>
<keyword evidence="2" id="KW-0238">DNA-binding</keyword>
<dbReference type="PANTHER" id="PTHR34293">
    <property type="entry name" value="HTH-TYPE TRANSCRIPTIONAL REGULATOR TRMBL2"/>
    <property type="match status" value="1"/>
</dbReference>
<gene>
    <name evidence="2" type="ORF">HNR73_000243</name>
</gene>
<keyword evidence="3" id="KW-1185">Reference proteome</keyword>
<organism evidence="2 3">
    <name type="scientific">Phytomonospora endophytica</name>
    <dbReference type="NCBI Taxonomy" id="714109"/>
    <lineage>
        <taxon>Bacteria</taxon>
        <taxon>Bacillati</taxon>
        <taxon>Actinomycetota</taxon>
        <taxon>Actinomycetes</taxon>
        <taxon>Micromonosporales</taxon>
        <taxon>Micromonosporaceae</taxon>
        <taxon>Phytomonospora</taxon>
    </lineage>
</organism>
<dbReference type="CDD" id="cd06170">
    <property type="entry name" value="LuxR_C_like"/>
    <property type="match status" value="1"/>
</dbReference>
<dbReference type="PROSITE" id="PS50043">
    <property type="entry name" value="HTH_LUXR_2"/>
    <property type="match status" value="1"/>
</dbReference>
<reference evidence="2 3" key="1">
    <citation type="submission" date="2020-08" db="EMBL/GenBank/DDBJ databases">
        <title>Genomic Encyclopedia of Type Strains, Phase IV (KMG-IV): sequencing the most valuable type-strain genomes for metagenomic binning, comparative biology and taxonomic classification.</title>
        <authorList>
            <person name="Goeker M."/>
        </authorList>
    </citation>
    <scope>NUCLEOTIDE SEQUENCE [LARGE SCALE GENOMIC DNA]</scope>
    <source>
        <strain evidence="2 3">YIM 65646</strain>
    </source>
</reference>
<dbReference type="PANTHER" id="PTHR34293:SF1">
    <property type="entry name" value="HTH-TYPE TRANSCRIPTIONAL REGULATOR TRMBL2"/>
    <property type="match status" value="1"/>
</dbReference>
<dbReference type="InterPro" id="IPR036388">
    <property type="entry name" value="WH-like_DNA-bd_sf"/>
</dbReference>
<dbReference type="SUPFAM" id="SSF46894">
    <property type="entry name" value="C-terminal effector domain of the bipartite response regulators"/>
    <property type="match status" value="1"/>
</dbReference>
<dbReference type="Proteomes" id="UP000548476">
    <property type="component" value="Unassembled WGS sequence"/>
</dbReference>
<dbReference type="InterPro" id="IPR051797">
    <property type="entry name" value="TrmB-like"/>
</dbReference>
<dbReference type="PRINTS" id="PR00038">
    <property type="entry name" value="HTHLUXR"/>
</dbReference>
<dbReference type="SMART" id="SM00421">
    <property type="entry name" value="HTH_LUXR"/>
    <property type="match status" value="1"/>
</dbReference>
<dbReference type="RefSeq" id="WP_184785307.1">
    <property type="nucleotide sequence ID" value="NZ_BONT01000111.1"/>
</dbReference>
<dbReference type="GO" id="GO:0006355">
    <property type="term" value="P:regulation of DNA-templated transcription"/>
    <property type="evidence" value="ECO:0007669"/>
    <property type="project" value="InterPro"/>
</dbReference>
<proteinExistence type="predicted"/>
<dbReference type="Gene3D" id="1.10.10.10">
    <property type="entry name" value="Winged helix-like DNA-binding domain superfamily/Winged helix DNA-binding domain"/>
    <property type="match status" value="1"/>
</dbReference>
<sequence>MSDGTPSLGGVGLSAAAERLYRAMLADPLAPPAGLVAGAGVAGPEYPALLAELNAHGLVGSTEGRMSAVDPRIGLGALVRERQSGLDLATQAITGLVAAFTEGQLRADPARLAEVVDGPERVAAAMASIVGEATTEVAVFDAPPYVDKKTSEHAETSLLDRGVRSRAIYAVAALEVPGYYDAVRAMIAAGETARVVPTVPLKLVVVDGRRALLPLAINDGVVRSAILVHPSALAEALAALFESVWDTGLPIPGELEEVAEPLDADERELLRLLNAGVKDEAIARRLGVSSRTLSRRVTRLLERLGAATRFQAGLQASRRGWL</sequence>
<feature type="domain" description="HTH luxR-type" evidence="1">
    <location>
        <begin position="255"/>
        <end position="320"/>
    </location>
</feature>
<evidence type="ECO:0000313" key="3">
    <source>
        <dbReference type="Proteomes" id="UP000548476"/>
    </source>
</evidence>